<protein>
    <submittedName>
        <fullName evidence="10">Probable permease component of branched-chain amino acid transporter</fullName>
    </submittedName>
</protein>
<name>A0A0H3LS68_BORBR</name>
<dbReference type="Proteomes" id="UP000001027">
    <property type="component" value="Chromosome"/>
</dbReference>
<gene>
    <name evidence="10" type="ordered locus">BB1155</name>
</gene>
<dbReference type="InterPro" id="IPR052157">
    <property type="entry name" value="BCAA_transport_permease"/>
</dbReference>
<dbReference type="PANTHER" id="PTHR11795:SF450">
    <property type="entry name" value="ABC TRANSPORTER PERMEASE PROTEIN"/>
    <property type="match status" value="1"/>
</dbReference>
<dbReference type="HOGENOM" id="CLU_039929_1_1_4"/>
<keyword evidence="4 9" id="KW-0812">Transmembrane</keyword>
<keyword evidence="7 9" id="KW-0472">Membrane</keyword>
<keyword evidence="3" id="KW-1003">Cell membrane</keyword>
<evidence type="ECO:0000313" key="10">
    <source>
        <dbReference type="EMBL" id="CAE31653.1"/>
    </source>
</evidence>
<accession>A0A0H3LS68</accession>
<sequence length="288" mass="30024">MLMQILIGSLTAGAVYALVALGFVLIYKGTGVVHFGYGEQLTFGAYMALIGQSLLGLPFGLALLFALAASALLGWLIFGLFAGPLRHATLWTRIIATLAIGIALREGLRAYMGPTAWPFPFLLSQQAFEVGGIYLVPANLAIAGIAVLILAALFLFLERTLRGKAILSACENRTGASLVGIRVSRVYLTIWILASLLAAVAGILIAPQLTLSPDMGIIAIKGFTAAVIGGFASLPGAVLGGLLLGVLEGLAGAYVSSAMKDVISYAVLILVMLLMPHGLFGKLIVKKV</sequence>
<comment type="similarity">
    <text evidence="8">Belongs to the binding-protein-dependent transport system permease family. LivHM subfamily.</text>
</comment>
<dbReference type="GO" id="GO:0022857">
    <property type="term" value="F:transmembrane transporter activity"/>
    <property type="evidence" value="ECO:0007669"/>
    <property type="project" value="InterPro"/>
</dbReference>
<dbReference type="PANTHER" id="PTHR11795">
    <property type="entry name" value="BRANCHED-CHAIN AMINO ACID TRANSPORT SYSTEM PERMEASE PROTEIN LIVH"/>
    <property type="match status" value="1"/>
</dbReference>
<dbReference type="EMBL" id="BX640440">
    <property type="protein sequence ID" value="CAE31653.1"/>
    <property type="molecule type" value="Genomic_DNA"/>
</dbReference>
<keyword evidence="5" id="KW-0029">Amino-acid transport</keyword>
<dbReference type="RefSeq" id="WP_003808979.1">
    <property type="nucleotide sequence ID" value="NC_002927.3"/>
</dbReference>
<dbReference type="KEGG" id="bbr:BB1155"/>
<evidence type="ECO:0000256" key="7">
    <source>
        <dbReference type="ARBA" id="ARBA00023136"/>
    </source>
</evidence>
<evidence type="ECO:0000256" key="5">
    <source>
        <dbReference type="ARBA" id="ARBA00022970"/>
    </source>
</evidence>
<evidence type="ECO:0000256" key="8">
    <source>
        <dbReference type="ARBA" id="ARBA00037998"/>
    </source>
</evidence>
<dbReference type="GO" id="GO:0006865">
    <property type="term" value="P:amino acid transport"/>
    <property type="evidence" value="ECO:0007669"/>
    <property type="project" value="UniProtKB-KW"/>
</dbReference>
<keyword evidence="6 9" id="KW-1133">Transmembrane helix</keyword>
<feature type="transmembrane region" description="Helical" evidence="9">
    <location>
        <begin position="186"/>
        <end position="206"/>
    </location>
</feature>
<feature type="transmembrane region" description="Helical" evidence="9">
    <location>
        <begin position="226"/>
        <end position="250"/>
    </location>
</feature>
<evidence type="ECO:0000256" key="3">
    <source>
        <dbReference type="ARBA" id="ARBA00022475"/>
    </source>
</evidence>
<feature type="transmembrane region" description="Helical" evidence="9">
    <location>
        <begin position="7"/>
        <end position="27"/>
    </location>
</feature>
<comment type="subcellular location">
    <subcellularLocation>
        <location evidence="1">Cell membrane</location>
        <topology evidence="1">Multi-pass membrane protein</topology>
    </subcellularLocation>
</comment>
<dbReference type="InterPro" id="IPR001851">
    <property type="entry name" value="ABC_transp_permease"/>
</dbReference>
<evidence type="ECO:0000256" key="9">
    <source>
        <dbReference type="SAM" id="Phobius"/>
    </source>
</evidence>
<dbReference type="Pfam" id="PF02653">
    <property type="entry name" value="BPD_transp_2"/>
    <property type="match status" value="1"/>
</dbReference>
<evidence type="ECO:0000256" key="2">
    <source>
        <dbReference type="ARBA" id="ARBA00022448"/>
    </source>
</evidence>
<feature type="transmembrane region" description="Helical" evidence="9">
    <location>
        <begin position="90"/>
        <end position="112"/>
    </location>
</feature>
<organism evidence="10 11">
    <name type="scientific">Bordetella bronchiseptica (strain ATCC BAA-588 / NCTC 13252 / RB50)</name>
    <name type="common">Alcaligenes bronchisepticus</name>
    <dbReference type="NCBI Taxonomy" id="257310"/>
    <lineage>
        <taxon>Bacteria</taxon>
        <taxon>Pseudomonadati</taxon>
        <taxon>Pseudomonadota</taxon>
        <taxon>Betaproteobacteria</taxon>
        <taxon>Burkholderiales</taxon>
        <taxon>Alcaligenaceae</taxon>
        <taxon>Bordetella</taxon>
    </lineage>
</organism>
<evidence type="ECO:0000256" key="1">
    <source>
        <dbReference type="ARBA" id="ARBA00004651"/>
    </source>
</evidence>
<evidence type="ECO:0000313" key="11">
    <source>
        <dbReference type="Proteomes" id="UP000001027"/>
    </source>
</evidence>
<evidence type="ECO:0000256" key="4">
    <source>
        <dbReference type="ARBA" id="ARBA00022692"/>
    </source>
</evidence>
<keyword evidence="2" id="KW-0813">Transport</keyword>
<feature type="transmembrane region" description="Helical" evidence="9">
    <location>
        <begin position="47"/>
        <end position="78"/>
    </location>
</feature>
<evidence type="ECO:0000256" key="6">
    <source>
        <dbReference type="ARBA" id="ARBA00022989"/>
    </source>
</evidence>
<dbReference type="eggNOG" id="COG0559">
    <property type="taxonomic scope" value="Bacteria"/>
</dbReference>
<reference evidence="10 11" key="1">
    <citation type="journal article" date="2003" name="Nat. Genet.">
        <title>Comparative analysis of the genome sequences of Bordetella pertussis, Bordetella parapertussis and Bordetella bronchiseptica.</title>
        <authorList>
            <person name="Parkhill J."/>
            <person name="Sebaihia M."/>
            <person name="Preston A."/>
            <person name="Murphy L.D."/>
            <person name="Thomson N.R."/>
            <person name="Harris D.E."/>
            <person name="Holden M.T.G."/>
            <person name="Churcher C.M."/>
            <person name="Bentley S.D."/>
            <person name="Mungall K.L."/>
            <person name="Cerdeno-Tarraga A.-M."/>
            <person name="Temple L."/>
            <person name="James K.D."/>
            <person name="Harris B."/>
            <person name="Quail M.A."/>
            <person name="Achtman M."/>
            <person name="Atkin R."/>
            <person name="Baker S."/>
            <person name="Basham D."/>
            <person name="Bason N."/>
            <person name="Cherevach I."/>
            <person name="Chillingworth T."/>
            <person name="Collins M."/>
            <person name="Cronin A."/>
            <person name="Davis P."/>
            <person name="Doggett J."/>
            <person name="Feltwell T."/>
            <person name="Goble A."/>
            <person name="Hamlin N."/>
            <person name="Hauser H."/>
            <person name="Holroyd S."/>
            <person name="Jagels K."/>
            <person name="Leather S."/>
            <person name="Moule S."/>
            <person name="Norberczak H."/>
            <person name="O'Neil S."/>
            <person name="Ormond D."/>
            <person name="Price C."/>
            <person name="Rabbinowitsch E."/>
            <person name="Rutter S."/>
            <person name="Sanders M."/>
            <person name="Saunders D."/>
            <person name="Seeger K."/>
            <person name="Sharp S."/>
            <person name="Simmonds M."/>
            <person name="Skelton J."/>
            <person name="Squares R."/>
            <person name="Squares S."/>
            <person name="Stevens K."/>
            <person name="Unwin L."/>
            <person name="Whitehead S."/>
            <person name="Barrell B.G."/>
            <person name="Maskell D.J."/>
        </authorList>
    </citation>
    <scope>NUCLEOTIDE SEQUENCE [LARGE SCALE GENOMIC DNA]</scope>
    <source>
        <strain evidence="10 11">ATCC BAA-588 / NCTC 13252 / RB50</strain>
    </source>
</reference>
<dbReference type="GO" id="GO:0005886">
    <property type="term" value="C:plasma membrane"/>
    <property type="evidence" value="ECO:0007669"/>
    <property type="project" value="UniProtKB-SubCell"/>
</dbReference>
<proteinExistence type="inferred from homology"/>
<feature type="transmembrane region" description="Helical" evidence="9">
    <location>
        <begin position="262"/>
        <end position="285"/>
    </location>
</feature>
<dbReference type="AlphaFoldDB" id="A0A0H3LS68"/>
<feature type="transmembrane region" description="Helical" evidence="9">
    <location>
        <begin position="132"/>
        <end position="157"/>
    </location>
</feature>
<dbReference type="CDD" id="cd06582">
    <property type="entry name" value="TM_PBP1_LivH_like"/>
    <property type="match status" value="1"/>
</dbReference>